<dbReference type="Pfam" id="PF07715">
    <property type="entry name" value="Plug"/>
    <property type="match status" value="1"/>
</dbReference>
<accession>A0A448L3D7</accession>
<feature type="chain" id="PRO_5019279052" evidence="10">
    <location>
        <begin position="29"/>
        <end position="1060"/>
    </location>
</feature>
<keyword evidence="6 8" id="KW-0472">Membrane</keyword>
<dbReference type="KEGG" id="poc:NCTC13071_00470"/>
<dbReference type="EMBL" id="LR134384">
    <property type="protein sequence ID" value="VEH14493.1"/>
    <property type="molecule type" value="Genomic_DNA"/>
</dbReference>
<keyword evidence="13" id="KW-0675">Receptor</keyword>
<evidence type="ECO:0000256" key="5">
    <source>
        <dbReference type="ARBA" id="ARBA00023077"/>
    </source>
</evidence>
<dbReference type="NCBIfam" id="TIGR04056">
    <property type="entry name" value="OMP_RagA_SusC"/>
    <property type="match status" value="1"/>
</dbReference>
<protein>
    <submittedName>
        <fullName evidence="13">Outer membrane cobalamin receptor protein</fullName>
    </submittedName>
</protein>
<dbReference type="InterPro" id="IPR000531">
    <property type="entry name" value="Beta-barrel_TonB"/>
</dbReference>
<feature type="signal peptide" evidence="10">
    <location>
        <begin position="1"/>
        <end position="28"/>
    </location>
</feature>
<name>A0A448L3D7_9BACT</name>
<evidence type="ECO:0000259" key="11">
    <source>
        <dbReference type="Pfam" id="PF00593"/>
    </source>
</evidence>
<gene>
    <name evidence="13" type="ORF">NCTC13071_00470</name>
</gene>
<feature type="domain" description="TonB-dependent receptor plug" evidence="12">
    <location>
        <begin position="140"/>
        <end position="246"/>
    </location>
</feature>
<dbReference type="Gene3D" id="2.170.130.10">
    <property type="entry name" value="TonB-dependent receptor, plug domain"/>
    <property type="match status" value="1"/>
</dbReference>
<evidence type="ECO:0000313" key="14">
    <source>
        <dbReference type="Proteomes" id="UP000274578"/>
    </source>
</evidence>
<keyword evidence="3 8" id="KW-1134">Transmembrane beta strand</keyword>
<evidence type="ECO:0000256" key="2">
    <source>
        <dbReference type="ARBA" id="ARBA00022448"/>
    </source>
</evidence>
<dbReference type="AlphaFoldDB" id="A0A448L3D7"/>
<dbReference type="InterPro" id="IPR023997">
    <property type="entry name" value="TonB-dep_OMP_SusC/RagA_CS"/>
</dbReference>
<organism evidence="13 14">
    <name type="scientific">Segatella oris</name>
    <dbReference type="NCBI Taxonomy" id="28135"/>
    <lineage>
        <taxon>Bacteria</taxon>
        <taxon>Pseudomonadati</taxon>
        <taxon>Bacteroidota</taxon>
        <taxon>Bacteroidia</taxon>
        <taxon>Bacteroidales</taxon>
        <taxon>Prevotellaceae</taxon>
        <taxon>Segatella</taxon>
    </lineage>
</organism>
<evidence type="ECO:0000259" key="12">
    <source>
        <dbReference type="Pfam" id="PF07715"/>
    </source>
</evidence>
<dbReference type="FunFam" id="2.170.130.10:FF:000003">
    <property type="entry name" value="SusC/RagA family TonB-linked outer membrane protein"/>
    <property type="match status" value="1"/>
</dbReference>
<comment type="similarity">
    <text evidence="8 9">Belongs to the TonB-dependent receptor family.</text>
</comment>
<dbReference type="NCBIfam" id="TIGR04057">
    <property type="entry name" value="SusC_RagA_signa"/>
    <property type="match status" value="1"/>
</dbReference>
<reference evidence="13 14" key="1">
    <citation type="submission" date="2018-12" db="EMBL/GenBank/DDBJ databases">
        <authorList>
            <consortium name="Pathogen Informatics"/>
        </authorList>
    </citation>
    <scope>NUCLEOTIDE SEQUENCE [LARGE SCALE GENOMIC DNA]</scope>
    <source>
        <strain evidence="13 14">NCTC13071</strain>
    </source>
</reference>
<dbReference type="InterPro" id="IPR039426">
    <property type="entry name" value="TonB-dep_rcpt-like"/>
</dbReference>
<dbReference type="PROSITE" id="PS52016">
    <property type="entry name" value="TONB_DEPENDENT_REC_3"/>
    <property type="match status" value="1"/>
</dbReference>
<evidence type="ECO:0000256" key="3">
    <source>
        <dbReference type="ARBA" id="ARBA00022452"/>
    </source>
</evidence>
<sequence length="1060" mass="117171">MRNKNSNVPWKKALFCTTLALTSMSVHAGTTMTGTSENGQMPMATAQDLVTVTGHVSDAMGPMIGATVMEKGTSNGCVTDLSGQFTLKVKSADAVLIVSSVGYTTQEIKLRGRKTLNVTLAEDNKLLNEVVVVGYGTQKKVNMTGSVSSIDVSKLAESRPLTNVSQALAGLAAGVSVTSNHNRPGDDNASILVRGQGTLNSAAPLVIIDGSEAGINTVNPQDIESISVLKDAASAAIYGSRAANGVILITTKSGKSGKIKVDYNGYVSFESIRKTLTPVSDYARYMELINEGYANSGKKAPFSQKSIDAWRNDAGKNPLQYPNTDWVDETFKSSASTNHVISVSGGSDKIRFYGSFGFMNNPGVMHNAGFTKYNGRLNLDADVAKWLNIGFQMSSYVSDMQPGYNEIDNVFTYTSATTPGMVFRAPDGRFGAMNNEEDAAQSANNNPLIRAYKWAGTDRKNNFHPRFLATIKPMKGLSVALSYSYELLDEDIMRKPVVQEGWNFQTEQKTYTTKSKFNIYNKNSKIERYFNDIVLRYNSKYFKNNLTMNFMLGASQELYRSKDINVTKQDLIDLSMSVLDGATGQASANGGLSEWAMRSYFSRLNLNWQDRYLMEFNLRADGSSRFQKSKRWGYFPSLSAAWRMDQEKFMEGAFNGQLSNLKLRVSYGSLGNNAVGNYASQSLYTSKKGALNYVLGNTMVTGMAQTALANEKLSWETTNVFDLGFDFGFFKNKLTGTFDYFNKRTTDILIDLPAPAVHGTTSLPKVNSATVTNQGVEFTLGWQDRVNEFSYGATANFTFIKNKVNKFKGKDKGGMAISGANLIWEGHSINSQYLLRVERLLQTDEDMKRVQEIIDNAPIGADGKKVNPFAAFGTPKKGDLLYKDVNGDGVIDNNDKEIVSDGPNPKFIMGLSLNAAWKGFDISALIQGAFGAKVYWQHAAYNTPTVRYGYQINKEIADGRWYEGRTDAKYPRLVEYQDEQNTKYSDFYLENKSFVKIRNIQLGYTLPKALTAKIHIERVRIYGSLENFFTFTKYKGFDPEVSGMAYPSMKQAVIGLNVSF</sequence>
<dbReference type="GO" id="GO:0009279">
    <property type="term" value="C:cell outer membrane"/>
    <property type="evidence" value="ECO:0007669"/>
    <property type="project" value="UniProtKB-SubCell"/>
</dbReference>
<dbReference type="GeneID" id="85011376"/>
<proteinExistence type="inferred from homology"/>
<keyword evidence="5 9" id="KW-0798">TonB box</keyword>
<evidence type="ECO:0000256" key="1">
    <source>
        <dbReference type="ARBA" id="ARBA00004571"/>
    </source>
</evidence>
<keyword evidence="2 8" id="KW-0813">Transport</keyword>
<feature type="domain" description="TonB-dependent receptor-like beta-barrel" evidence="11">
    <location>
        <begin position="444"/>
        <end position="812"/>
    </location>
</feature>
<evidence type="ECO:0000256" key="7">
    <source>
        <dbReference type="ARBA" id="ARBA00023237"/>
    </source>
</evidence>
<comment type="subcellular location">
    <subcellularLocation>
        <location evidence="1 8">Cell outer membrane</location>
        <topology evidence="1 8">Multi-pass membrane protein</topology>
    </subcellularLocation>
</comment>
<dbReference type="Gene3D" id="2.40.170.20">
    <property type="entry name" value="TonB-dependent receptor, beta-barrel domain"/>
    <property type="match status" value="1"/>
</dbReference>
<dbReference type="Proteomes" id="UP000274578">
    <property type="component" value="Chromosome 1"/>
</dbReference>
<dbReference type="InterPro" id="IPR012910">
    <property type="entry name" value="Plug_dom"/>
</dbReference>
<evidence type="ECO:0000256" key="4">
    <source>
        <dbReference type="ARBA" id="ARBA00022692"/>
    </source>
</evidence>
<evidence type="ECO:0000313" key="13">
    <source>
        <dbReference type="EMBL" id="VEH14493.1"/>
    </source>
</evidence>
<evidence type="ECO:0000256" key="10">
    <source>
        <dbReference type="SAM" id="SignalP"/>
    </source>
</evidence>
<keyword evidence="4 8" id="KW-0812">Transmembrane</keyword>
<dbReference type="RefSeq" id="WP_018919735.1">
    <property type="nucleotide sequence ID" value="NZ_LR134384.1"/>
</dbReference>
<evidence type="ECO:0000256" key="8">
    <source>
        <dbReference type="PROSITE-ProRule" id="PRU01360"/>
    </source>
</evidence>
<evidence type="ECO:0000256" key="9">
    <source>
        <dbReference type="RuleBase" id="RU003357"/>
    </source>
</evidence>
<evidence type="ECO:0000256" key="6">
    <source>
        <dbReference type="ARBA" id="ARBA00023136"/>
    </source>
</evidence>
<keyword evidence="10" id="KW-0732">Signal</keyword>
<dbReference type="Pfam" id="PF00593">
    <property type="entry name" value="TonB_dep_Rec_b-barrel"/>
    <property type="match status" value="1"/>
</dbReference>
<dbReference type="SUPFAM" id="SSF49464">
    <property type="entry name" value="Carboxypeptidase regulatory domain-like"/>
    <property type="match status" value="1"/>
</dbReference>
<dbReference type="Pfam" id="PF13715">
    <property type="entry name" value="CarbopepD_reg_2"/>
    <property type="match status" value="1"/>
</dbReference>
<dbReference type="InterPro" id="IPR008969">
    <property type="entry name" value="CarboxyPept-like_regulatory"/>
</dbReference>
<dbReference type="InterPro" id="IPR036942">
    <property type="entry name" value="Beta-barrel_TonB_sf"/>
</dbReference>
<keyword evidence="7 8" id="KW-0998">Cell outer membrane</keyword>
<dbReference type="SUPFAM" id="SSF56935">
    <property type="entry name" value="Porins"/>
    <property type="match status" value="1"/>
</dbReference>
<dbReference type="InterPro" id="IPR023996">
    <property type="entry name" value="TonB-dep_OMP_SusC/RagA"/>
</dbReference>
<dbReference type="InterPro" id="IPR037066">
    <property type="entry name" value="Plug_dom_sf"/>
</dbReference>